<dbReference type="Proteomes" id="UP000054279">
    <property type="component" value="Unassembled WGS sequence"/>
</dbReference>
<gene>
    <name evidence="2" type="ORF">M422DRAFT_256276</name>
</gene>
<keyword evidence="3" id="KW-1185">Reference proteome</keyword>
<proteinExistence type="predicted"/>
<feature type="compositionally biased region" description="Basic and acidic residues" evidence="1">
    <location>
        <begin position="8"/>
        <end position="17"/>
    </location>
</feature>
<name>A0A0C9V1A5_SPHS4</name>
<dbReference type="AlphaFoldDB" id="A0A0C9V1A5"/>
<feature type="region of interest" description="Disordered" evidence="1">
    <location>
        <begin position="1"/>
        <end position="51"/>
    </location>
</feature>
<evidence type="ECO:0000256" key="1">
    <source>
        <dbReference type="SAM" id="MobiDB-lite"/>
    </source>
</evidence>
<evidence type="ECO:0000313" key="3">
    <source>
        <dbReference type="Proteomes" id="UP000054279"/>
    </source>
</evidence>
<organism evidence="2 3">
    <name type="scientific">Sphaerobolus stellatus (strain SS14)</name>
    <dbReference type="NCBI Taxonomy" id="990650"/>
    <lineage>
        <taxon>Eukaryota</taxon>
        <taxon>Fungi</taxon>
        <taxon>Dikarya</taxon>
        <taxon>Basidiomycota</taxon>
        <taxon>Agaricomycotina</taxon>
        <taxon>Agaricomycetes</taxon>
        <taxon>Phallomycetidae</taxon>
        <taxon>Geastrales</taxon>
        <taxon>Sphaerobolaceae</taxon>
        <taxon>Sphaerobolus</taxon>
    </lineage>
</organism>
<sequence>MSTSIDDPNSKSTRDRPSSFSRSPTPYPMLQQEESVPGRAETREQGETPEDAARFQRLLKCIWDIPGHSRDKTRSSGSTPHEGMSFIIASHNNVDDFMRLQGPPSIPLPPLPSNVSTTVSLPTIQGPPSTPLPPLPSNVASATLDLANLVSEETSSKPFDNDADNLLSFVPFAGHDAVTDADSCSMLPDVTHTASPIRMSSCDTYRFNRRAMDTYTGVGSMDYKVADESHSGSVQSGTADSARAVVLDDDLPQSDLRQAQRSRMTLKHTPKYQRPVPIGLHQRMEHVAMDRFHASTPNFHLPPMVTVHDTSGVSSAFCVSDIVRQHTLATSSIPDLRISREAASLDDDPFGISRFSDSPVCAPHPETKLARSNFLFRPFRFLRKLKFKASFVYKKRATQPTTETEGIENLIAGMDRAIDRLGGMPSADSDYTTEC</sequence>
<evidence type="ECO:0000313" key="2">
    <source>
        <dbReference type="EMBL" id="KIJ40834.1"/>
    </source>
</evidence>
<protein>
    <submittedName>
        <fullName evidence="2">Uncharacterized protein</fullName>
    </submittedName>
</protein>
<accession>A0A0C9V1A5</accession>
<dbReference type="EMBL" id="KN837141">
    <property type="protein sequence ID" value="KIJ40834.1"/>
    <property type="molecule type" value="Genomic_DNA"/>
</dbReference>
<reference evidence="2 3" key="1">
    <citation type="submission" date="2014-06" db="EMBL/GenBank/DDBJ databases">
        <title>Evolutionary Origins and Diversification of the Mycorrhizal Mutualists.</title>
        <authorList>
            <consortium name="DOE Joint Genome Institute"/>
            <consortium name="Mycorrhizal Genomics Consortium"/>
            <person name="Kohler A."/>
            <person name="Kuo A."/>
            <person name="Nagy L.G."/>
            <person name="Floudas D."/>
            <person name="Copeland A."/>
            <person name="Barry K.W."/>
            <person name="Cichocki N."/>
            <person name="Veneault-Fourrey C."/>
            <person name="LaButti K."/>
            <person name="Lindquist E.A."/>
            <person name="Lipzen A."/>
            <person name="Lundell T."/>
            <person name="Morin E."/>
            <person name="Murat C."/>
            <person name="Riley R."/>
            <person name="Ohm R."/>
            <person name="Sun H."/>
            <person name="Tunlid A."/>
            <person name="Henrissat B."/>
            <person name="Grigoriev I.V."/>
            <person name="Hibbett D.S."/>
            <person name="Martin F."/>
        </authorList>
    </citation>
    <scope>NUCLEOTIDE SEQUENCE [LARGE SCALE GENOMIC DNA]</scope>
    <source>
        <strain evidence="2 3">SS14</strain>
    </source>
</reference>
<feature type="compositionally biased region" description="Basic and acidic residues" evidence="1">
    <location>
        <begin position="40"/>
        <end position="51"/>
    </location>
</feature>
<dbReference type="HOGENOM" id="CLU_630332_0_0_1"/>